<comment type="caution">
    <text evidence="2">The sequence shown here is derived from an EMBL/GenBank/DDBJ whole genome shotgun (WGS) entry which is preliminary data.</text>
</comment>
<protein>
    <submittedName>
        <fullName evidence="2">Nucleotide-binding universal stress UspA family protein</fullName>
    </submittedName>
</protein>
<dbReference type="AlphaFoldDB" id="A0A7W9U1A5"/>
<dbReference type="Proteomes" id="UP000571554">
    <property type="component" value="Unassembled WGS sequence"/>
</dbReference>
<dbReference type="Gene3D" id="3.40.50.620">
    <property type="entry name" value="HUPs"/>
    <property type="match status" value="1"/>
</dbReference>
<evidence type="ECO:0000313" key="2">
    <source>
        <dbReference type="EMBL" id="MBB6104451.1"/>
    </source>
</evidence>
<dbReference type="SUPFAM" id="SSF52402">
    <property type="entry name" value="Adenine nucleotide alpha hydrolases-like"/>
    <property type="match status" value="1"/>
</dbReference>
<sequence>MLKLLIPILDQKGALEAARHSAFLFAEHCVSEVEIVEVLDDLGHDRSAAFHSPGALRRIEKKAMKNALLQTRAILDDAGVPYTWTRVCGPAERIIASYAQKGQADIVVLDASGLGFFRKWAVLARLRRLLPTPVTLIQ</sequence>
<gene>
    <name evidence="2" type="ORF">F4827_004310</name>
</gene>
<dbReference type="InterPro" id="IPR006016">
    <property type="entry name" value="UspA"/>
</dbReference>
<dbReference type="InterPro" id="IPR014729">
    <property type="entry name" value="Rossmann-like_a/b/a_fold"/>
</dbReference>
<evidence type="ECO:0000313" key="3">
    <source>
        <dbReference type="Proteomes" id="UP000571554"/>
    </source>
</evidence>
<accession>A0A7W9U1A5</accession>
<organism evidence="2 3">
    <name type="scientific">Paraburkholderia bannensis</name>
    <dbReference type="NCBI Taxonomy" id="765414"/>
    <lineage>
        <taxon>Bacteria</taxon>
        <taxon>Pseudomonadati</taxon>
        <taxon>Pseudomonadota</taxon>
        <taxon>Betaproteobacteria</taxon>
        <taxon>Burkholderiales</taxon>
        <taxon>Burkholderiaceae</taxon>
        <taxon>Paraburkholderia</taxon>
    </lineage>
</organism>
<keyword evidence="3" id="KW-1185">Reference proteome</keyword>
<name>A0A7W9U1A5_9BURK</name>
<dbReference type="Pfam" id="PF00582">
    <property type="entry name" value="Usp"/>
    <property type="match status" value="1"/>
</dbReference>
<reference evidence="2 3" key="1">
    <citation type="submission" date="2020-08" db="EMBL/GenBank/DDBJ databases">
        <title>Above-ground endophytic microbial communities from plants in different locations in the United States.</title>
        <authorList>
            <person name="Frank C."/>
        </authorList>
    </citation>
    <scope>NUCLEOTIDE SEQUENCE [LARGE SCALE GENOMIC DNA]</scope>
    <source>
        <strain evidence="2 3">WP4_2_2</strain>
    </source>
</reference>
<dbReference type="EMBL" id="JACHBW010000012">
    <property type="protein sequence ID" value="MBB6104451.1"/>
    <property type="molecule type" value="Genomic_DNA"/>
</dbReference>
<dbReference type="RefSeq" id="WP_183726704.1">
    <property type="nucleotide sequence ID" value="NZ_JACHBW010000012.1"/>
</dbReference>
<dbReference type="CDD" id="cd00293">
    <property type="entry name" value="USP-like"/>
    <property type="match status" value="1"/>
</dbReference>
<evidence type="ECO:0000259" key="1">
    <source>
        <dbReference type="Pfam" id="PF00582"/>
    </source>
</evidence>
<proteinExistence type="predicted"/>
<feature type="domain" description="UspA" evidence="1">
    <location>
        <begin position="3"/>
        <end position="136"/>
    </location>
</feature>